<dbReference type="VEuPathDB" id="FungiDB:FUN_006243"/>
<evidence type="ECO:0000313" key="1">
    <source>
        <dbReference type="EMBL" id="PKY62013.1"/>
    </source>
</evidence>
<feature type="non-terminal residue" evidence="1">
    <location>
        <position position="349"/>
    </location>
</feature>
<dbReference type="EMBL" id="LLXI01006240">
    <property type="protein sequence ID" value="PKY62013.1"/>
    <property type="molecule type" value="Genomic_DNA"/>
</dbReference>
<reference evidence="1 2" key="1">
    <citation type="submission" date="2015-10" db="EMBL/GenBank/DDBJ databases">
        <title>Genome analyses suggest a sexual origin of heterokaryosis in a supposedly ancient asexual fungus.</title>
        <authorList>
            <person name="Ropars J."/>
            <person name="Sedzielewska K."/>
            <person name="Noel J."/>
            <person name="Charron P."/>
            <person name="Farinelli L."/>
            <person name="Marton T."/>
            <person name="Kruger M."/>
            <person name="Pelin A."/>
            <person name="Brachmann A."/>
            <person name="Corradi N."/>
        </authorList>
    </citation>
    <scope>NUCLEOTIDE SEQUENCE [LARGE SCALE GENOMIC DNA]</scope>
    <source>
        <strain evidence="1 2">A4</strain>
    </source>
</reference>
<dbReference type="VEuPathDB" id="FungiDB:RhiirFUN_026520"/>
<keyword evidence="2" id="KW-1185">Reference proteome</keyword>
<proteinExistence type="predicted"/>
<dbReference type="Proteomes" id="UP000234323">
    <property type="component" value="Unassembled WGS sequence"/>
</dbReference>
<name>A0A2I1HT78_9GLOM</name>
<sequence length="349" mass="39783">MSHNKFRIYRFQPYEPQESSATTHIQTTNSQYTNNSHSILNTTSASSSHLSQTNTQNLTALTFSPWRPSQRLRSLHTHFQNSILCQYICLPCAFCGKLLYPAKAKWIPYDENYAYPLEINFQNINIYIRGEGSTRTVCVCDSCKNNRKRYPCPQLYPIPDVIEAIPIAQRRFLSPIFLHCSLGRNLDANSYTEYRALTGDMEFSKNMRALKLYSGILGAFLTNPGNHNHSENLSWLTPQLCSAAQWLKDNNKYLRPYSRLLSASSLITETSYLDPFPTASHIPSDTNAPPFQEGDVVLSSTDFSTEIHNEDFHYTHLMAGFIKTPNTTLPLAFDNPDLEPLIFPDLFPD</sequence>
<organism evidence="1 2">
    <name type="scientific">Rhizophagus irregularis</name>
    <dbReference type="NCBI Taxonomy" id="588596"/>
    <lineage>
        <taxon>Eukaryota</taxon>
        <taxon>Fungi</taxon>
        <taxon>Fungi incertae sedis</taxon>
        <taxon>Mucoromycota</taxon>
        <taxon>Glomeromycotina</taxon>
        <taxon>Glomeromycetes</taxon>
        <taxon>Glomerales</taxon>
        <taxon>Glomeraceae</taxon>
        <taxon>Rhizophagus</taxon>
    </lineage>
</organism>
<accession>A0A2I1HT78</accession>
<comment type="caution">
    <text evidence="1">The sequence shown here is derived from an EMBL/GenBank/DDBJ whole genome shotgun (WGS) entry which is preliminary data.</text>
</comment>
<protein>
    <submittedName>
        <fullName evidence="1">Uncharacterized protein</fullName>
    </submittedName>
</protein>
<dbReference type="AlphaFoldDB" id="A0A2I1HT78"/>
<gene>
    <name evidence="1" type="ORF">RhiirA4_432218</name>
</gene>
<evidence type="ECO:0000313" key="2">
    <source>
        <dbReference type="Proteomes" id="UP000234323"/>
    </source>
</evidence>